<accession>A0A9W7SIK0</accession>
<organism evidence="3 4">
    <name type="scientific">Teratosphaeria destructans</name>
    <dbReference type="NCBI Taxonomy" id="418781"/>
    <lineage>
        <taxon>Eukaryota</taxon>
        <taxon>Fungi</taxon>
        <taxon>Dikarya</taxon>
        <taxon>Ascomycota</taxon>
        <taxon>Pezizomycotina</taxon>
        <taxon>Dothideomycetes</taxon>
        <taxon>Dothideomycetidae</taxon>
        <taxon>Mycosphaerellales</taxon>
        <taxon>Teratosphaeriaceae</taxon>
        <taxon>Teratosphaeria</taxon>
    </lineage>
</organism>
<evidence type="ECO:0000256" key="1">
    <source>
        <dbReference type="SAM" id="MobiDB-lite"/>
    </source>
</evidence>
<proteinExistence type="predicted"/>
<gene>
    <name evidence="3" type="ORF">Tdes44962_MAKER05923</name>
</gene>
<reference evidence="3 4" key="1">
    <citation type="journal article" date="2018" name="IMA Fungus">
        <title>IMA Genome-F 10: Nine draft genome sequences of Claviceps purpurea s.lat., including C. arundinis, C. humidiphila, and C. cf. spartinae, pseudomolecules for the pitch canker pathogen Fusarium circinatum, draft genome of Davidsoniella eucalypti, Grosmannia galeiformis, Quambalaria eucalypti, and Teratosphaeria destructans.</title>
        <authorList>
            <person name="Wingfield B.D."/>
            <person name="Liu M."/>
            <person name="Nguyen H.D."/>
            <person name="Lane F.A."/>
            <person name="Morgan S.W."/>
            <person name="De Vos L."/>
            <person name="Wilken P.M."/>
            <person name="Duong T.A."/>
            <person name="Aylward J."/>
            <person name="Coetzee M.P."/>
            <person name="Dadej K."/>
            <person name="De Beer Z.W."/>
            <person name="Findlay W."/>
            <person name="Havenga M."/>
            <person name="Kolarik M."/>
            <person name="Menzies J.G."/>
            <person name="Naidoo K."/>
            <person name="Pochopski O."/>
            <person name="Shoukouhi P."/>
            <person name="Santana Q.C."/>
            <person name="Seifert K.A."/>
            <person name="Soal N."/>
            <person name="Steenkamp E.T."/>
            <person name="Tatham C.T."/>
            <person name="van der Nest M.A."/>
            <person name="Wingfield M.J."/>
        </authorList>
    </citation>
    <scope>NUCLEOTIDE SEQUENCE [LARGE SCALE GENOMIC DNA]</scope>
    <source>
        <strain evidence="3">CMW44962</strain>
    </source>
</reference>
<feature type="transmembrane region" description="Helical" evidence="2">
    <location>
        <begin position="12"/>
        <end position="30"/>
    </location>
</feature>
<dbReference type="EMBL" id="RIBY02002500">
    <property type="protein sequence ID" value="KAH9810896.1"/>
    <property type="molecule type" value="Genomic_DNA"/>
</dbReference>
<keyword evidence="2" id="KW-1133">Transmembrane helix</keyword>
<evidence type="ECO:0000313" key="4">
    <source>
        <dbReference type="Proteomes" id="UP001138500"/>
    </source>
</evidence>
<reference evidence="3 4" key="2">
    <citation type="journal article" date="2021" name="Curr. Genet.">
        <title>Genetic response to nitrogen starvation in the aggressive Eucalyptus foliar pathogen Teratosphaeria destructans.</title>
        <authorList>
            <person name="Havenga M."/>
            <person name="Wingfield B.D."/>
            <person name="Wingfield M.J."/>
            <person name="Dreyer L.L."/>
            <person name="Roets F."/>
            <person name="Aylward J."/>
        </authorList>
    </citation>
    <scope>NUCLEOTIDE SEQUENCE [LARGE SCALE GENOMIC DNA]</scope>
    <source>
        <strain evidence="3">CMW44962</strain>
    </source>
</reference>
<keyword evidence="4" id="KW-1185">Reference proteome</keyword>
<sequence length="94" mass="10437">MYLALTVRVAGWWAGVEMVAVMGWSSAAVVGSGSRVKVSRVAGACTGTPRAASRARKMSSLYLRRRLRTKGKRVWLKSRSKCDQPRPWTRSPSR</sequence>
<keyword evidence="2" id="KW-0812">Transmembrane</keyword>
<keyword evidence="2" id="KW-0472">Membrane</keyword>
<name>A0A9W7SIK0_9PEZI</name>
<dbReference type="AlphaFoldDB" id="A0A9W7SIK0"/>
<evidence type="ECO:0000313" key="3">
    <source>
        <dbReference type="EMBL" id="KAH9810896.1"/>
    </source>
</evidence>
<comment type="caution">
    <text evidence="3">The sequence shown here is derived from an EMBL/GenBank/DDBJ whole genome shotgun (WGS) entry which is preliminary data.</text>
</comment>
<feature type="region of interest" description="Disordered" evidence="1">
    <location>
        <begin position="74"/>
        <end position="94"/>
    </location>
</feature>
<dbReference type="Proteomes" id="UP001138500">
    <property type="component" value="Unassembled WGS sequence"/>
</dbReference>
<evidence type="ECO:0000256" key="2">
    <source>
        <dbReference type="SAM" id="Phobius"/>
    </source>
</evidence>
<protein>
    <submittedName>
        <fullName evidence="3">Uncharacterized protein</fullName>
    </submittedName>
</protein>